<name>A0A7W9VUX4_9HYPH</name>
<dbReference type="InterPro" id="IPR012037">
    <property type="entry name" value="Alpha/beta-hydrolase_fam"/>
</dbReference>
<dbReference type="Pfam" id="PF10081">
    <property type="entry name" value="Abhydrolase_9"/>
    <property type="match status" value="1"/>
</dbReference>
<feature type="transmembrane region" description="Helical" evidence="1">
    <location>
        <begin position="85"/>
        <end position="105"/>
    </location>
</feature>
<comment type="caution">
    <text evidence="4">The sequence shown here is derived from an EMBL/GenBank/DDBJ whole genome shotgun (WGS) entry which is preliminary data.</text>
</comment>
<feature type="transmembrane region" description="Helical" evidence="1">
    <location>
        <begin position="12"/>
        <end position="33"/>
    </location>
</feature>
<evidence type="ECO:0000256" key="1">
    <source>
        <dbReference type="SAM" id="Phobius"/>
    </source>
</evidence>
<dbReference type="InterPro" id="IPR027788">
    <property type="entry name" value="Alpha/beta-hydrolase_N_dom"/>
</dbReference>
<feature type="domain" description="Alpha/beta-hydrolase catalytic" evidence="2">
    <location>
        <begin position="260"/>
        <end position="548"/>
    </location>
</feature>
<feature type="domain" description="Alpha/beta-hydrolase N-terminal" evidence="3">
    <location>
        <begin position="36"/>
        <end position="243"/>
    </location>
</feature>
<evidence type="ECO:0000259" key="3">
    <source>
        <dbReference type="Pfam" id="PF15420"/>
    </source>
</evidence>
<dbReference type="EMBL" id="JACHEU010000001">
    <property type="protein sequence ID" value="MBB6012166.1"/>
    <property type="molecule type" value="Genomic_DNA"/>
</dbReference>
<dbReference type="Proteomes" id="UP000533306">
    <property type="component" value="Unassembled WGS sequence"/>
</dbReference>
<keyword evidence="1" id="KW-1133">Transmembrane helix</keyword>
<proteinExistence type="predicted"/>
<keyword evidence="1" id="KW-0472">Membrane</keyword>
<feature type="transmembrane region" description="Helical" evidence="1">
    <location>
        <begin position="125"/>
        <end position="147"/>
    </location>
</feature>
<dbReference type="RefSeq" id="WP_183828105.1">
    <property type="nucleotide sequence ID" value="NZ_JACHEU010000001.1"/>
</dbReference>
<feature type="transmembrane region" description="Helical" evidence="1">
    <location>
        <begin position="168"/>
        <end position="192"/>
    </location>
</feature>
<evidence type="ECO:0000259" key="2">
    <source>
        <dbReference type="Pfam" id="PF10081"/>
    </source>
</evidence>
<keyword evidence="1" id="KW-0812">Transmembrane</keyword>
<evidence type="ECO:0000313" key="5">
    <source>
        <dbReference type="Proteomes" id="UP000533306"/>
    </source>
</evidence>
<keyword evidence="5" id="KW-1185">Reference proteome</keyword>
<sequence>MSSSVRSRTGNLFSRLALSLSTIGLLTGTLFFAASFTPSLIPRDYLLQGVLAGLAFGVGYLLGVLGVGLWTYLELPMLKGQAARRAKQAAGIVCAAIAITFLWQASEWQNSIRVLLDMPPVDSVYPFRVGLITIITFTVLLGITRLFRWTLDFIDRRLQGFMPRRIAAVIGVAAAVLIFFSLINGVLLRYAIYVAESSFRAADELIEPDTPQPENPVKTGSAASLLDWDGIGRRGRQYVATAPSRQDISAFTGRQATEPLRVYVGLRSAETPQERARLALEELKRINAFDRSVLVLITPTGTGWIDPPAIDTLEYLHDGDVATVAVQYSYLASWLSLLVEPEYGGETARALFTEVYGYWTGLPKESRPKLYLYGLSLGAMNSQRSSELFEVLGDPYQGALWAGPPYSSQLWRSITERRNAGSPVWLPRFRDGSYVRFTGQENALGLPGAKWGPMRVVYLQYASDAVVFFDPLSVYRAPEWMSEPRGPDVSPQMRWYPIVSFLQLLVDMMTATTTPMGHGHVYAPQHYIDAWIEVTDVQGWSVTDIDRLKAHLASLMEEEP</sequence>
<evidence type="ECO:0000313" key="4">
    <source>
        <dbReference type="EMBL" id="MBB6012166.1"/>
    </source>
</evidence>
<feature type="transmembrane region" description="Helical" evidence="1">
    <location>
        <begin position="45"/>
        <end position="73"/>
    </location>
</feature>
<reference evidence="4 5" key="1">
    <citation type="submission" date="2020-08" db="EMBL/GenBank/DDBJ databases">
        <title>Genomic Encyclopedia of Type Strains, Phase IV (KMG-IV): sequencing the most valuable type-strain genomes for metagenomic binning, comparative biology and taxonomic classification.</title>
        <authorList>
            <person name="Goeker M."/>
        </authorList>
    </citation>
    <scope>NUCLEOTIDE SEQUENCE [LARGE SCALE GENOMIC DNA]</scope>
    <source>
        <strain evidence="4 5">DSM 11099</strain>
    </source>
</reference>
<dbReference type="PIRSF" id="PIRSF007542">
    <property type="entry name" value="UCP007542"/>
    <property type="match status" value="1"/>
</dbReference>
<dbReference type="AlphaFoldDB" id="A0A7W9VUX4"/>
<organism evidence="4 5">
    <name type="scientific">Aquamicrobium lusatiense</name>
    <dbReference type="NCBI Taxonomy" id="89772"/>
    <lineage>
        <taxon>Bacteria</taxon>
        <taxon>Pseudomonadati</taxon>
        <taxon>Pseudomonadota</taxon>
        <taxon>Alphaproteobacteria</taxon>
        <taxon>Hyphomicrobiales</taxon>
        <taxon>Phyllobacteriaceae</taxon>
        <taxon>Aquamicrobium</taxon>
    </lineage>
</organism>
<dbReference type="InterPro" id="IPR027787">
    <property type="entry name" value="Alpha/beta-hydrolase_catalytic"/>
</dbReference>
<gene>
    <name evidence="4" type="ORF">HNR59_001511</name>
</gene>
<dbReference type="Pfam" id="PF15420">
    <property type="entry name" value="Abhydrolase_9_N"/>
    <property type="match status" value="1"/>
</dbReference>
<accession>A0A7W9VUX4</accession>
<protein>
    <submittedName>
        <fullName evidence="4">Putative membrane protein</fullName>
    </submittedName>
</protein>